<dbReference type="Proteomes" id="UP000030012">
    <property type="component" value="Unassembled WGS sequence"/>
</dbReference>
<keyword evidence="7" id="KW-0812">Transmembrane</keyword>
<dbReference type="PROSITE" id="PS00198">
    <property type="entry name" value="4FE4S_FER_1"/>
    <property type="match status" value="2"/>
</dbReference>
<dbReference type="EMBL" id="JENJ01000001">
    <property type="protein sequence ID" value="KGM98450.1"/>
    <property type="molecule type" value="Genomic_DNA"/>
</dbReference>
<sequence>MTLKFWKKYSYIILFIVIFVGFFNTKIAILAILCMLGPIVLALLGKGRFWCGNICPRGSFYDSVLKKISNKKPVPKLLKSKFFRVGVIVFMFYMFGNGLYKNWGNIAGVGLVFYRMIVITTLVGIFLSIFYNHRSWCNFCPMGTIAAFISKFKKHRKTLKVNSNCVSCKLCQKKCPMGILPYDYKGDILSHVDCIQCGECMKSCPKSSIKY</sequence>
<keyword evidence="5" id="KW-0408">Iron</keyword>
<dbReference type="OrthoDB" id="9786132at2"/>
<evidence type="ECO:0000256" key="6">
    <source>
        <dbReference type="ARBA" id="ARBA00023014"/>
    </source>
</evidence>
<evidence type="ECO:0000256" key="4">
    <source>
        <dbReference type="ARBA" id="ARBA00022982"/>
    </source>
</evidence>
<organism evidence="9 10">
    <name type="scientific">Clostridium novyi A str. 4552</name>
    <dbReference type="NCBI Taxonomy" id="1444289"/>
    <lineage>
        <taxon>Bacteria</taxon>
        <taxon>Bacillati</taxon>
        <taxon>Bacillota</taxon>
        <taxon>Clostridia</taxon>
        <taxon>Eubacteriales</taxon>
        <taxon>Clostridiaceae</taxon>
        <taxon>Clostridium</taxon>
    </lineage>
</organism>
<evidence type="ECO:0000313" key="10">
    <source>
        <dbReference type="Proteomes" id="UP000030012"/>
    </source>
</evidence>
<protein>
    <submittedName>
        <fullName evidence="9">(Fe-S)-binding protein</fullName>
    </submittedName>
</protein>
<keyword evidence="4" id="KW-0249">Electron transport</keyword>
<reference evidence="9 10" key="1">
    <citation type="submission" date="2014-01" db="EMBL/GenBank/DDBJ databases">
        <title>Plasmidome dynamics in the species complex Clostridium novyi sensu lato converts strains of independent lineages into distinctly different pathogens.</title>
        <authorList>
            <person name="Skarin H."/>
            <person name="Segerman B."/>
        </authorList>
    </citation>
    <scope>NUCLEOTIDE SEQUENCE [LARGE SCALE GENOMIC DNA]</scope>
    <source>
        <strain evidence="9 10">4552</strain>
    </source>
</reference>
<feature type="transmembrane region" description="Helical" evidence="7">
    <location>
        <begin position="12"/>
        <end position="44"/>
    </location>
</feature>
<keyword evidence="6" id="KW-0411">Iron-sulfur</keyword>
<dbReference type="GO" id="GO:0005886">
    <property type="term" value="C:plasma membrane"/>
    <property type="evidence" value="ECO:0007669"/>
    <property type="project" value="TreeGrafter"/>
</dbReference>
<proteinExistence type="predicted"/>
<dbReference type="PANTHER" id="PTHR30176:SF3">
    <property type="entry name" value="FERREDOXIN-TYPE PROTEIN NAPH"/>
    <property type="match status" value="1"/>
</dbReference>
<name>A0A0A0IFU0_CLONO</name>
<feature type="transmembrane region" description="Helical" evidence="7">
    <location>
        <begin position="82"/>
        <end position="100"/>
    </location>
</feature>
<evidence type="ECO:0000256" key="1">
    <source>
        <dbReference type="ARBA" id="ARBA00022448"/>
    </source>
</evidence>
<dbReference type="AlphaFoldDB" id="A0A0A0IFU0"/>
<dbReference type="SUPFAM" id="SSF54862">
    <property type="entry name" value="4Fe-4S ferredoxins"/>
    <property type="match status" value="1"/>
</dbReference>
<keyword evidence="1" id="KW-0813">Transport</keyword>
<dbReference type="PANTHER" id="PTHR30176">
    <property type="entry name" value="FERREDOXIN-TYPE PROTEIN NAPH"/>
    <property type="match status" value="1"/>
</dbReference>
<evidence type="ECO:0000256" key="2">
    <source>
        <dbReference type="ARBA" id="ARBA00022485"/>
    </source>
</evidence>
<dbReference type="Pfam" id="PF13187">
    <property type="entry name" value="Fer4_9"/>
    <property type="match status" value="1"/>
</dbReference>
<dbReference type="InterPro" id="IPR051684">
    <property type="entry name" value="Electron_Trans/Redox"/>
</dbReference>
<dbReference type="InterPro" id="IPR017896">
    <property type="entry name" value="4Fe4S_Fe-S-bd"/>
</dbReference>
<feature type="transmembrane region" description="Helical" evidence="7">
    <location>
        <begin position="112"/>
        <end position="132"/>
    </location>
</feature>
<feature type="domain" description="4Fe-4S ferredoxin-type" evidence="8">
    <location>
        <begin position="157"/>
        <end position="183"/>
    </location>
</feature>
<dbReference type="PROSITE" id="PS51379">
    <property type="entry name" value="4FE4S_FER_2"/>
    <property type="match status" value="2"/>
</dbReference>
<dbReference type="GO" id="GO:0046872">
    <property type="term" value="F:metal ion binding"/>
    <property type="evidence" value="ECO:0007669"/>
    <property type="project" value="UniProtKB-KW"/>
</dbReference>
<keyword evidence="7" id="KW-1133">Transmembrane helix</keyword>
<evidence type="ECO:0000256" key="3">
    <source>
        <dbReference type="ARBA" id="ARBA00022723"/>
    </source>
</evidence>
<keyword evidence="2" id="KW-0004">4Fe-4S</keyword>
<comment type="caution">
    <text evidence="9">The sequence shown here is derived from an EMBL/GenBank/DDBJ whole genome shotgun (WGS) entry which is preliminary data.</text>
</comment>
<keyword evidence="7" id="KW-0472">Membrane</keyword>
<gene>
    <name evidence="9" type="ORF">Z968_00425</name>
</gene>
<dbReference type="Pfam" id="PF12801">
    <property type="entry name" value="Fer4_5"/>
    <property type="match status" value="2"/>
</dbReference>
<evidence type="ECO:0000259" key="8">
    <source>
        <dbReference type="PROSITE" id="PS51379"/>
    </source>
</evidence>
<evidence type="ECO:0000313" key="9">
    <source>
        <dbReference type="EMBL" id="KGM98450.1"/>
    </source>
</evidence>
<dbReference type="Gene3D" id="3.30.70.20">
    <property type="match status" value="1"/>
</dbReference>
<evidence type="ECO:0000256" key="7">
    <source>
        <dbReference type="SAM" id="Phobius"/>
    </source>
</evidence>
<dbReference type="RefSeq" id="WP_039251843.1">
    <property type="nucleotide sequence ID" value="NZ_JENJ01000001.1"/>
</dbReference>
<dbReference type="InterPro" id="IPR017900">
    <property type="entry name" value="4Fe4S_Fe_S_CS"/>
</dbReference>
<keyword evidence="3" id="KW-0479">Metal-binding</keyword>
<evidence type="ECO:0000256" key="5">
    <source>
        <dbReference type="ARBA" id="ARBA00023004"/>
    </source>
</evidence>
<dbReference type="GO" id="GO:0051539">
    <property type="term" value="F:4 iron, 4 sulfur cluster binding"/>
    <property type="evidence" value="ECO:0007669"/>
    <property type="project" value="UniProtKB-KW"/>
</dbReference>
<accession>A0A0A0IFU0</accession>
<feature type="domain" description="4Fe-4S ferredoxin-type" evidence="8">
    <location>
        <begin position="185"/>
        <end position="211"/>
    </location>
</feature>